<reference evidence="4 5" key="1">
    <citation type="submission" date="2020-03" db="EMBL/GenBank/DDBJ databases">
        <authorList>
            <person name="Sun Q."/>
        </authorList>
    </citation>
    <scope>NUCLEOTIDE SEQUENCE [LARGE SCALE GENOMIC DNA]</scope>
    <source>
        <strain evidence="4 5">KACC 21451</strain>
    </source>
</reference>
<evidence type="ECO:0000313" key="5">
    <source>
        <dbReference type="Proteomes" id="UP000587942"/>
    </source>
</evidence>
<comment type="caution">
    <text evidence="4">The sequence shown here is derived from an EMBL/GenBank/DDBJ whole genome shotgun (WGS) entry which is preliminary data.</text>
</comment>
<dbReference type="RefSeq" id="WP_167833508.1">
    <property type="nucleotide sequence ID" value="NZ_JAAVUM010000012.1"/>
</dbReference>
<evidence type="ECO:0000256" key="2">
    <source>
        <dbReference type="SAM" id="MobiDB-lite"/>
    </source>
</evidence>
<dbReference type="InterPro" id="IPR029050">
    <property type="entry name" value="Immunoprotect_excell_Ig-like"/>
</dbReference>
<protein>
    <submittedName>
        <fullName evidence="4">DUF4352 domain-containing protein</fullName>
    </submittedName>
</protein>
<organism evidence="4 5">
    <name type="scientific">Mesobacillus selenatarsenatis</name>
    <dbReference type="NCBI Taxonomy" id="388741"/>
    <lineage>
        <taxon>Bacteria</taxon>
        <taxon>Bacillati</taxon>
        <taxon>Bacillota</taxon>
        <taxon>Bacilli</taxon>
        <taxon>Bacillales</taxon>
        <taxon>Bacillaceae</taxon>
        <taxon>Mesobacillus</taxon>
    </lineage>
</organism>
<evidence type="ECO:0000259" key="3">
    <source>
        <dbReference type="Pfam" id="PF11611"/>
    </source>
</evidence>
<feature type="compositionally biased region" description="Low complexity" evidence="2">
    <location>
        <begin position="38"/>
        <end position="50"/>
    </location>
</feature>
<dbReference type="Pfam" id="PF11611">
    <property type="entry name" value="DUF4352"/>
    <property type="match status" value="1"/>
</dbReference>
<feature type="domain" description="DUF4352" evidence="3">
    <location>
        <begin position="65"/>
        <end position="182"/>
    </location>
</feature>
<accession>A0A846TXQ5</accession>
<evidence type="ECO:0000256" key="1">
    <source>
        <dbReference type="ARBA" id="ARBA00022729"/>
    </source>
</evidence>
<gene>
    <name evidence="4" type="ORF">GWK17_16770</name>
</gene>
<sequence length="189" mass="20384">MKIFKKWWFWLIAVIIVFALAGGGGEEETATKVDQADETSASAAGETSTTAKEEEKAPPVKEEFAVGEKVQLEDNVLTVTKVEKSAGGEFDQPNDGHEYVVVTVLIENAGDENISYNPFDFKMSNSQGQIVDQAFTTIDTNTALQSGELAPGGTVTGTIAFEQPAGDPGLQLQYTPSFWSDKTVKVNLQ</sequence>
<proteinExistence type="predicted"/>
<dbReference type="Proteomes" id="UP000587942">
    <property type="component" value="Unassembled WGS sequence"/>
</dbReference>
<evidence type="ECO:0000313" key="4">
    <source>
        <dbReference type="EMBL" id="NKE07101.1"/>
    </source>
</evidence>
<feature type="region of interest" description="Disordered" evidence="2">
    <location>
        <begin position="30"/>
        <end position="60"/>
    </location>
</feature>
<dbReference type="EMBL" id="JAAVUM010000012">
    <property type="protein sequence ID" value="NKE07101.1"/>
    <property type="molecule type" value="Genomic_DNA"/>
</dbReference>
<feature type="compositionally biased region" description="Basic and acidic residues" evidence="2">
    <location>
        <begin position="51"/>
        <end position="60"/>
    </location>
</feature>
<dbReference type="Gene3D" id="2.60.40.1240">
    <property type="match status" value="1"/>
</dbReference>
<dbReference type="AlphaFoldDB" id="A0A846TXQ5"/>
<name>A0A846TXQ5_9BACI</name>
<keyword evidence="1" id="KW-0732">Signal</keyword>
<dbReference type="InterPro" id="IPR029051">
    <property type="entry name" value="DUF4352"/>
</dbReference>